<keyword evidence="3" id="KW-1185">Reference proteome</keyword>
<organism evidence="2 3">
    <name type="scientific">Virgisporangium aurantiacum</name>
    <dbReference type="NCBI Taxonomy" id="175570"/>
    <lineage>
        <taxon>Bacteria</taxon>
        <taxon>Bacillati</taxon>
        <taxon>Actinomycetota</taxon>
        <taxon>Actinomycetes</taxon>
        <taxon>Micromonosporales</taxon>
        <taxon>Micromonosporaceae</taxon>
        <taxon>Virgisporangium</taxon>
    </lineage>
</organism>
<comment type="caution">
    <text evidence="2">The sequence shown here is derived from an EMBL/GenBank/DDBJ whole genome shotgun (WGS) entry which is preliminary data.</text>
</comment>
<dbReference type="InterPro" id="IPR000182">
    <property type="entry name" value="GNAT_dom"/>
</dbReference>
<dbReference type="InterPro" id="IPR051531">
    <property type="entry name" value="N-acetyltransferase"/>
</dbReference>
<dbReference type="GO" id="GO:0016747">
    <property type="term" value="F:acyltransferase activity, transferring groups other than amino-acyl groups"/>
    <property type="evidence" value="ECO:0007669"/>
    <property type="project" value="InterPro"/>
</dbReference>
<dbReference type="EMBL" id="BOPG01000087">
    <property type="protein sequence ID" value="GIJ63048.1"/>
    <property type="molecule type" value="Genomic_DNA"/>
</dbReference>
<dbReference type="AlphaFoldDB" id="A0A8J3ZHS0"/>
<accession>A0A8J3ZHS0</accession>
<gene>
    <name evidence="2" type="ORF">Vau01_105640</name>
</gene>
<protein>
    <recommendedName>
        <fullName evidence="1">N-acetyltransferase domain-containing protein</fullName>
    </recommendedName>
</protein>
<proteinExistence type="predicted"/>
<dbReference type="InterPro" id="IPR016181">
    <property type="entry name" value="Acyl_CoA_acyltransferase"/>
</dbReference>
<evidence type="ECO:0000313" key="3">
    <source>
        <dbReference type="Proteomes" id="UP000612585"/>
    </source>
</evidence>
<name>A0A8J3ZHS0_9ACTN</name>
<dbReference type="PANTHER" id="PTHR43792">
    <property type="entry name" value="GNAT FAMILY, PUTATIVE (AFU_ORTHOLOGUE AFUA_3G00765)-RELATED-RELATED"/>
    <property type="match status" value="1"/>
</dbReference>
<feature type="domain" description="N-acetyltransferase" evidence="1">
    <location>
        <begin position="2"/>
        <end position="70"/>
    </location>
</feature>
<dbReference type="SUPFAM" id="SSF55729">
    <property type="entry name" value="Acyl-CoA N-acyltransferases (Nat)"/>
    <property type="match status" value="1"/>
</dbReference>
<evidence type="ECO:0000259" key="1">
    <source>
        <dbReference type="Pfam" id="PF13302"/>
    </source>
</evidence>
<dbReference type="Proteomes" id="UP000612585">
    <property type="component" value="Unassembled WGS sequence"/>
</dbReference>
<dbReference type="Gene3D" id="3.40.630.30">
    <property type="match status" value="1"/>
</dbReference>
<dbReference type="Pfam" id="PF13302">
    <property type="entry name" value="Acetyltransf_3"/>
    <property type="match status" value="1"/>
</dbReference>
<evidence type="ECO:0000313" key="2">
    <source>
        <dbReference type="EMBL" id="GIJ63048.1"/>
    </source>
</evidence>
<reference evidence="2" key="1">
    <citation type="submission" date="2021-01" db="EMBL/GenBank/DDBJ databases">
        <title>Whole genome shotgun sequence of Virgisporangium aurantiacum NBRC 16421.</title>
        <authorList>
            <person name="Komaki H."/>
            <person name="Tamura T."/>
        </authorList>
    </citation>
    <scope>NUCLEOTIDE SEQUENCE</scope>
    <source>
        <strain evidence="2">NBRC 16421</strain>
    </source>
</reference>
<dbReference type="PANTHER" id="PTHR43792:SF13">
    <property type="entry name" value="ACETYLTRANSFERASE"/>
    <property type="match status" value="1"/>
</dbReference>
<sequence>MIGSGDLARKRGPWEVSYQLRHAYWGQGLGSEAVSLICVWFFAYTSEDLLVAVTQTANVRSQRLLKRVGAVQVEPVEEYGLRQECFEFHRSVAAAPDRSRPAR</sequence>